<sequence>MMNATSNPKKATELAESPSAIALDQRAPLFEGKTPDEREQLIRRLAAGHEFVLIGQVRTSVIDRLLIKGNWLRAARAKLEPGNGDTDV</sequence>
<evidence type="ECO:0000256" key="1">
    <source>
        <dbReference type="SAM" id="MobiDB-lite"/>
    </source>
</evidence>
<proteinExistence type="predicted"/>
<dbReference type="Proteomes" id="UP000306192">
    <property type="component" value="Unassembled WGS sequence"/>
</dbReference>
<accession>A0A4T2BMY9</accession>
<evidence type="ECO:0000313" key="2">
    <source>
        <dbReference type="EMBL" id="TIH32279.1"/>
    </source>
</evidence>
<name>A0A4T2BMY9_9MICO</name>
<keyword evidence="3" id="KW-1185">Reference proteome</keyword>
<organism evidence="2 3">
    <name type="scientific">Subtercola vilae</name>
    <dbReference type="NCBI Taxonomy" id="2056433"/>
    <lineage>
        <taxon>Bacteria</taxon>
        <taxon>Bacillati</taxon>
        <taxon>Actinomycetota</taxon>
        <taxon>Actinomycetes</taxon>
        <taxon>Micrococcales</taxon>
        <taxon>Microbacteriaceae</taxon>
        <taxon>Subtercola</taxon>
    </lineage>
</organism>
<reference evidence="2 3" key="1">
    <citation type="journal article" date="2019" name="Microorganisms">
        <title>Systematic Affiliation and Genome Analysis of Subtercola vilae DB165(T) with Particular Emphasis on Cold Adaptation of an Isolate from a High-Altitude Cold Volcano Lake.</title>
        <authorList>
            <person name="Villalobos A.S."/>
            <person name="Wiese J."/>
            <person name="Imhoff J.F."/>
            <person name="Dorador C."/>
            <person name="Keller A."/>
            <person name="Hentschel U."/>
        </authorList>
    </citation>
    <scope>NUCLEOTIDE SEQUENCE [LARGE SCALE GENOMIC DNA]</scope>
    <source>
        <strain evidence="2 3">DB165</strain>
    </source>
</reference>
<protein>
    <submittedName>
        <fullName evidence="2">Uncharacterized protein</fullName>
    </submittedName>
</protein>
<gene>
    <name evidence="2" type="ORF">D4765_15675</name>
</gene>
<dbReference type="AlphaFoldDB" id="A0A4T2BMY9"/>
<dbReference type="EMBL" id="QYRT01000040">
    <property type="protein sequence ID" value="TIH32279.1"/>
    <property type="molecule type" value="Genomic_DNA"/>
</dbReference>
<comment type="caution">
    <text evidence="2">The sequence shown here is derived from an EMBL/GenBank/DDBJ whole genome shotgun (WGS) entry which is preliminary data.</text>
</comment>
<feature type="region of interest" description="Disordered" evidence="1">
    <location>
        <begin position="1"/>
        <end position="20"/>
    </location>
</feature>
<evidence type="ECO:0000313" key="3">
    <source>
        <dbReference type="Proteomes" id="UP000306192"/>
    </source>
</evidence>